<comment type="similarity">
    <text evidence="2 16">Belongs to the two pore domain potassium channel (TC 1.A.1.8) family.</text>
</comment>
<feature type="domain" description="Potassium channel" evidence="18">
    <location>
        <begin position="102"/>
        <end position="156"/>
    </location>
</feature>
<dbReference type="Proteomes" id="UP000316079">
    <property type="component" value="Unassembled WGS sequence"/>
</dbReference>
<evidence type="ECO:0000256" key="16">
    <source>
        <dbReference type="RuleBase" id="RU003857"/>
    </source>
</evidence>
<feature type="transmembrane region" description="Helical" evidence="17">
    <location>
        <begin position="134"/>
        <end position="166"/>
    </location>
</feature>
<proteinExistence type="inferred from homology"/>
<keyword evidence="13 17" id="KW-0472">Membrane</keyword>
<dbReference type="AlphaFoldDB" id="A0A553QUJ5"/>
<keyword evidence="7" id="KW-0479">Metal-binding</keyword>
<keyword evidence="12 16" id="KW-0406">Ion transport</keyword>
<dbReference type="InterPro" id="IPR013099">
    <property type="entry name" value="K_chnl_dom"/>
</dbReference>
<accession>A0A553QUJ5</accession>
<evidence type="ECO:0000256" key="8">
    <source>
        <dbReference type="ARBA" id="ARBA00022826"/>
    </source>
</evidence>
<evidence type="ECO:0000256" key="10">
    <source>
        <dbReference type="ARBA" id="ARBA00022958"/>
    </source>
</evidence>
<dbReference type="PANTHER" id="PTHR11003">
    <property type="entry name" value="POTASSIUM CHANNEL, SUBFAMILY K"/>
    <property type="match status" value="1"/>
</dbReference>
<dbReference type="OrthoDB" id="297496at2759"/>
<sequence>MLRSDLRSDHSGERKRCVWPQMNIDFARILLLWCVMVVYALLGAAVFSALESHSELEAHGRWSRRLGEFLQDHQVSSEAVHELLRHYEEAHAAGVRIQPRRPRWDYSGSFYFVATVLSTIGFGMAAPATHSGKIFLIFYGLFGCSTTFLFFNLFLEGMITLTTFLLRRCRKQNQRIKQCQIQTVSNVNTEPVEDKGSKHQKPSVYSVTLILAAVALLVTCGASGLYSVMEDWSYLESMYFCFVAFSTMGFGDMVSGQKAHYEVRWVYHIANSLMIILGVSCTYSLFSVTAIIIKQMLNWILAKMFSIHRSCTLRSPKEVNQTIQNASHHLSKASLQSHIQCECASTAVEAVSNSEQQLNLSTPDRRFRQTGNEWCRD</sequence>
<keyword evidence="11 17" id="KW-1133">Transmembrane helix</keyword>
<evidence type="ECO:0000256" key="1">
    <source>
        <dbReference type="ARBA" id="ARBA00004651"/>
    </source>
</evidence>
<evidence type="ECO:0000256" key="9">
    <source>
        <dbReference type="ARBA" id="ARBA00022882"/>
    </source>
</evidence>
<evidence type="ECO:0000313" key="20">
    <source>
        <dbReference type="Proteomes" id="UP000316079"/>
    </source>
</evidence>
<dbReference type="GO" id="GO:0034702">
    <property type="term" value="C:monoatomic ion channel complex"/>
    <property type="evidence" value="ECO:0007669"/>
    <property type="project" value="UniProtKB-KW"/>
</dbReference>
<dbReference type="GO" id="GO:0005886">
    <property type="term" value="C:plasma membrane"/>
    <property type="evidence" value="ECO:0007669"/>
    <property type="project" value="UniProtKB-SubCell"/>
</dbReference>
<comment type="caution">
    <text evidence="19">The sequence shown here is derived from an EMBL/GenBank/DDBJ whole genome shotgun (WGS) entry which is preliminary data.</text>
</comment>
<comment type="catalytic activity">
    <reaction evidence="15">
        <text>K(+)(in) = K(+)(out)</text>
        <dbReference type="Rhea" id="RHEA:29463"/>
        <dbReference type="ChEBI" id="CHEBI:29103"/>
    </reaction>
</comment>
<feature type="domain" description="Potassium channel" evidence="18">
    <location>
        <begin position="214"/>
        <end position="293"/>
    </location>
</feature>
<dbReference type="Pfam" id="PF07885">
    <property type="entry name" value="Ion_trans_2"/>
    <property type="match status" value="2"/>
</dbReference>
<reference evidence="19 20" key="1">
    <citation type="journal article" date="2019" name="Sci. Data">
        <title>Hybrid genome assembly and annotation of Danionella translucida.</title>
        <authorList>
            <person name="Kadobianskyi M."/>
            <person name="Schulze L."/>
            <person name="Schuelke M."/>
            <person name="Judkewitz B."/>
        </authorList>
    </citation>
    <scope>NUCLEOTIDE SEQUENCE [LARGE SCALE GENOMIC DNA]</scope>
    <source>
        <strain evidence="19 20">Bolton</strain>
    </source>
</reference>
<dbReference type="InterPro" id="IPR003280">
    <property type="entry name" value="2pore_dom_K_chnl"/>
</dbReference>
<dbReference type="PRINTS" id="PR01333">
    <property type="entry name" value="2POREKCHANEL"/>
</dbReference>
<feature type="transmembrane region" description="Helical" evidence="17">
    <location>
        <begin position="204"/>
        <end position="226"/>
    </location>
</feature>
<keyword evidence="8" id="KW-0631">Potassium channel</keyword>
<name>A0A553QUJ5_9TELE</name>
<dbReference type="GO" id="GO:0015271">
    <property type="term" value="F:outward rectifier potassium channel activity"/>
    <property type="evidence" value="ECO:0007669"/>
    <property type="project" value="TreeGrafter"/>
</dbReference>
<evidence type="ECO:0000256" key="14">
    <source>
        <dbReference type="ARBA" id="ARBA00023303"/>
    </source>
</evidence>
<dbReference type="STRING" id="623744.A0A553QUJ5"/>
<feature type="transmembrane region" description="Helical" evidence="17">
    <location>
        <begin position="29"/>
        <end position="50"/>
    </location>
</feature>
<evidence type="ECO:0000256" key="12">
    <source>
        <dbReference type="ARBA" id="ARBA00023065"/>
    </source>
</evidence>
<dbReference type="GO" id="GO:0046872">
    <property type="term" value="F:metal ion binding"/>
    <property type="evidence" value="ECO:0007669"/>
    <property type="project" value="UniProtKB-KW"/>
</dbReference>
<gene>
    <name evidence="19" type="ORF">DNTS_021142</name>
</gene>
<evidence type="ECO:0000259" key="18">
    <source>
        <dbReference type="Pfam" id="PF07885"/>
    </source>
</evidence>
<comment type="subcellular location">
    <subcellularLocation>
        <location evidence="1">Cell membrane</location>
        <topology evidence="1">Multi-pass membrane protein</topology>
    </subcellularLocation>
</comment>
<evidence type="ECO:0000256" key="4">
    <source>
        <dbReference type="ARBA" id="ARBA00022475"/>
    </source>
</evidence>
<keyword evidence="3 16" id="KW-0813">Transport</keyword>
<dbReference type="SUPFAM" id="SSF81324">
    <property type="entry name" value="Voltage-gated potassium channels"/>
    <property type="match status" value="2"/>
</dbReference>
<evidence type="ECO:0000256" key="3">
    <source>
        <dbReference type="ARBA" id="ARBA00022448"/>
    </source>
</evidence>
<protein>
    <recommendedName>
        <fullName evidence="18">Potassium channel domain-containing protein</fullName>
    </recommendedName>
</protein>
<evidence type="ECO:0000256" key="11">
    <source>
        <dbReference type="ARBA" id="ARBA00022989"/>
    </source>
</evidence>
<evidence type="ECO:0000256" key="6">
    <source>
        <dbReference type="ARBA" id="ARBA00022692"/>
    </source>
</evidence>
<dbReference type="PANTHER" id="PTHR11003:SF264">
    <property type="entry name" value="POTASSIUM CHANNEL SUBFAMILY K MEMBER 13-LIKE"/>
    <property type="match status" value="1"/>
</dbReference>
<keyword evidence="10" id="KW-0630">Potassium</keyword>
<keyword evidence="20" id="KW-1185">Reference proteome</keyword>
<evidence type="ECO:0000256" key="13">
    <source>
        <dbReference type="ARBA" id="ARBA00023136"/>
    </source>
</evidence>
<keyword evidence="14 16" id="KW-0407">Ion channel</keyword>
<evidence type="ECO:0000313" key="19">
    <source>
        <dbReference type="EMBL" id="TRY93643.1"/>
    </source>
</evidence>
<keyword evidence="4" id="KW-1003">Cell membrane</keyword>
<evidence type="ECO:0000256" key="15">
    <source>
        <dbReference type="ARBA" id="ARBA00034430"/>
    </source>
</evidence>
<keyword evidence="9" id="KW-0851">Voltage-gated channel</keyword>
<dbReference type="GO" id="GO:0022841">
    <property type="term" value="F:potassium ion leak channel activity"/>
    <property type="evidence" value="ECO:0007669"/>
    <property type="project" value="TreeGrafter"/>
</dbReference>
<keyword evidence="5" id="KW-0633">Potassium transport</keyword>
<evidence type="ECO:0000256" key="17">
    <source>
        <dbReference type="SAM" id="Phobius"/>
    </source>
</evidence>
<evidence type="ECO:0000256" key="5">
    <source>
        <dbReference type="ARBA" id="ARBA00022538"/>
    </source>
</evidence>
<organism evidence="19 20">
    <name type="scientific">Danionella cerebrum</name>
    <dbReference type="NCBI Taxonomy" id="2873325"/>
    <lineage>
        <taxon>Eukaryota</taxon>
        <taxon>Metazoa</taxon>
        <taxon>Chordata</taxon>
        <taxon>Craniata</taxon>
        <taxon>Vertebrata</taxon>
        <taxon>Euteleostomi</taxon>
        <taxon>Actinopterygii</taxon>
        <taxon>Neopterygii</taxon>
        <taxon>Teleostei</taxon>
        <taxon>Ostariophysi</taxon>
        <taxon>Cypriniformes</taxon>
        <taxon>Danionidae</taxon>
        <taxon>Danioninae</taxon>
        <taxon>Danionella</taxon>
    </lineage>
</organism>
<feature type="transmembrane region" description="Helical" evidence="17">
    <location>
        <begin position="110"/>
        <end position="128"/>
    </location>
</feature>
<feature type="transmembrane region" description="Helical" evidence="17">
    <location>
        <begin position="265"/>
        <end position="286"/>
    </location>
</feature>
<feature type="transmembrane region" description="Helical" evidence="17">
    <location>
        <begin position="232"/>
        <end position="253"/>
    </location>
</feature>
<dbReference type="InterPro" id="IPR005410">
    <property type="entry name" value="2pore_dom_K_chnl_THIK"/>
</dbReference>
<dbReference type="Gene3D" id="1.10.287.70">
    <property type="match status" value="1"/>
</dbReference>
<dbReference type="PRINTS" id="PR01588">
    <property type="entry name" value="THIKCHANNEL"/>
</dbReference>
<dbReference type="GO" id="GO:0030322">
    <property type="term" value="P:stabilization of membrane potential"/>
    <property type="evidence" value="ECO:0007669"/>
    <property type="project" value="TreeGrafter"/>
</dbReference>
<keyword evidence="6 16" id="KW-0812">Transmembrane</keyword>
<evidence type="ECO:0000256" key="7">
    <source>
        <dbReference type="ARBA" id="ARBA00022723"/>
    </source>
</evidence>
<dbReference type="EMBL" id="SRMA01025514">
    <property type="protein sequence ID" value="TRY93643.1"/>
    <property type="molecule type" value="Genomic_DNA"/>
</dbReference>
<evidence type="ECO:0000256" key="2">
    <source>
        <dbReference type="ARBA" id="ARBA00006666"/>
    </source>
</evidence>